<organism evidence="1 2">
    <name type="scientific">Dallia pectoralis</name>
    <name type="common">Alaska blackfish</name>
    <dbReference type="NCBI Taxonomy" id="75939"/>
    <lineage>
        <taxon>Eukaryota</taxon>
        <taxon>Metazoa</taxon>
        <taxon>Chordata</taxon>
        <taxon>Craniata</taxon>
        <taxon>Vertebrata</taxon>
        <taxon>Euteleostomi</taxon>
        <taxon>Actinopterygii</taxon>
        <taxon>Neopterygii</taxon>
        <taxon>Teleostei</taxon>
        <taxon>Protacanthopterygii</taxon>
        <taxon>Esociformes</taxon>
        <taxon>Umbridae</taxon>
        <taxon>Dallia</taxon>
    </lineage>
</organism>
<keyword evidence="2" id="KW-1185">Reference proteome</keyword>
<accession>A0ACC2HFF1</accession>
<name>A0ACC2HFF1_DALPE</name>
<evidence type="ECO:0000313" key="1">
    <source>
        <dbReference type="EMBL" id="KAJ8014741.1"/>
    </source>
</evidence>
<proteinExistence type="predicted"/>
<protein>
    <submittedName>
        <fullName evidence="1">Uncharacterized protein</fullName>
    </submittedName>
</protein>
<comment type="caution">
    <text evidence="1">The sequence shown here is derived from an EMBL/GenBank/DDBJ whole genome shotgun (WGS) entry which is preliminary data.</text>
</comment>
<evidence type="ECO:0000313" key="2">
    <source>
        <dbReference type="Proteomes" id="UP001157502"/>
    </source>
</evidence>
<dbReference type="Proteomes" id="UP001157502">
    <property type="component" value="Chromosome 2"/>
</dbReference>
<reference evidence="1" key="1">
    <citation type="submission" date="2021-05" db="EMBL/GenBank/DDBJ databases">
        <authorList>
            <person name="Pan Q."/>
            <person name="Jouanno E."/>
            <person name="Zahm M."/>
            <person name="Klopp C."/>
            <person name="Cabau C."/>
            <person name="Louis A."/>
            <person name="Berthelot C."/>
            <person name="Parey E."/>
            <person name="Roest Crollius H."/>
            <person name="Montfort J."/>
            <person name="Robinson-Rechavi M."/>
            <person name="Bouchez O."/>
            <person name="Lampietro C."/>
            <person name="Lopez Roques C."/>
            <person name="Donnadieu C."/>
            <person name="Postlethwait J."/>
            <person name="Bobe J."/>
            <person name="Dillon D."/>
            <person name="Chandos A."/>
            <person name="von Hippel F."/>
            <person name="Guiguen Y."/>
        </authorList>
    </citation>
    <scope>NUCLEOTIDE SEQUENCE</scope>
    <source>
        <strain evidence="1">YG-Jan2019</strain>
    </source>
</reference>
<dbReference type="EMBL" id="CM055729">
    <property type="protein sequence ID" value="KAJ8014741.1"/>
    <property type="molecule type" value="Genomic_DNA"/>
</dbReference>
<sequence>MILKGLPESYQPFAIHKTESIEELTFKGKLRSYEETEKFDTKIKTDNVMKVDISSVWPAMNVENEIAANGAAASGAATTGAQHIPMRPARGTTGAEMARNRPRKNKTTMMDKPLYLRSVKALSRTLLKEMA</sequence>
<gene>
    <name evidence="1" type="ORF">DPEC_G00018870</name>
</gene>